<evidence type="ECO:0000259" key="2">
    <source>
        <dbReference type="Pfam" id="PF23304"/>
    </source>
</evidence>
<dbReference type="InterPro" id="IPR028784">
    <property type="entry name" value="BBS1"/>
</dbReference>
<dbReference type="InterPro" id="IPR011047">
    <property type="entry name" value="Quinoprotein_ADH-like_sf"/>
</dbReference>
<accession>A0ABR2KIM8</accession>
<proteinExistence type="predicted"/>
<dbReference type="PANTHER" id="PTHR20870">
    <property type="entry name" value="BARDET-BIEDL SYNDROME 1 PROTEIN"/>
    <property type="match status" value="1"/>
</dbReference>
<protein>
    <submittedName>
        <fullName evidence="3">Bardet-Biedl syndrome 1 protein</fullName>
    </submittedName>
</protein>
<organism evidence="3 4">
    <name type="scientific">Tritrichomonas musculus</name>
    <dbReference type="NCBI Taxonomy" id="1915356"/>
    <lineage>
        <taxon>Eukaryota</taxon>
        <taxon>Metamonada</taxon>
        <taxon>Parabasalia</taxon>
        <taxon>Tritrichomonadida</taxon>
        <taxon>Tritrichomonadidae</taxon>
        <taxon>Tritrichomonas</taxon>
    </lineage>
</organism>
<evidence type="ECO:0000259" key="1">
    <source>
        <dbReference type="Pfam" id="PF14779"/>
    </source>
</evidence>
<dbReference type="EMBL" id="JAPFFF010000004">
    <property type="protein sequence ID" value="KAK8890994.1"/>
    <property type="molecule type" value="Genomic_DNA"/>
</dbReference>
<dbReference type="Pfam" id="PF23304">
    <property type="entry name" value="GAE_BBS1"/>
    <property type="match status" value="1"/>
</dbReference>
<evidence type="ECO:0000313" key="3">
    <source>
        <dbReference type="EMBL" id="KAK8890994.1"/>
    </source>
</evidence>
<gene>
    <name evidence="3" type="ORF">M9Y10_028196</name>
</gene>
<keyword evidence="4" id="KW-1185">Reference proteome</keyword>
<feature type="domain" description="Bardet-Biedl syndrome 1 protein GAE" evidence="2">
    <location>
        <begin position="463"/>
        <end position="562"/>
    </location>
</feature>
<comment type="caution">
    <text evidence="3">The sequence shown here is derived from an EMBL/GenBank/DDBJ whole genome shotgun (WGS) entry which is preliminary data.</text>
</comment>
<reference evidence="3 4" key="1">
    <citation type="submission" date="2024-04" db="EMBL/GenBank/DDBJ databases">
        <title>Tritrichomonas musculus Genome.</title>
        <authorList>
            <person name="Alves-Ferreira E."/>
            <person name="Grigg M."/>
            <person name="Lorenzi H."/>
            <person name="Galac M."/>
        </authorList>
    </citation>
    <scope>NUCLEOTIDE SEQUENCE [LARGE SCALE GENOMIC DNA]</scope>
    <source>
        <strain evidence="3 4">EAF2021</strain>
    </source>
</reference>
<dbReference type="Pfam" id="PF14779">
    <property type="entry name" value="BBS1"/>
    <property type="match status" value="1"/>
</dbReference>
<dbReference type="InterPro" id="IPR032728">
    <property type="entry name" value="BBS1_N"/>
</dbReference>
<dbReference type="InterPro" id="IPR015943">
    <property type="entry name" value="WD40/YVTN_repeat-like_dom_sf"/>
</dbReference>
<sequence length="566" mass="61784">MSNAKELNWRIAFSDKTTGIASVPQCLTAGDVFGDGSNRILIVSLDQKLICFEGSRITHEITLPDMPSGICIHYSGKSKGGIPLVAVGAGNSVLFFLNMRGYSKFSLPPPFKSKDEERIYDQFKSGSLSLSDLQQELKAAKERGTSLCQQSISFLRADLSTKSACDNCRDILSQISESDCITTLSSIKVNAVVNDLSTRILIGTESRTLLLLDAKDSKVEKKWELGAPASVIRASGYQTGNSLIAVVTRDRSIRLISNLADEIANVSCESLPVDVAICGGNVYVALMSRLVKIFDSAGKLLETVAFENHIISLVSINIELRQLTCCCVATEDGEMTFLDRATRLSSFRADEGISSMFFGQVGREPHNLLTISRQGGLFLRTLSRIPNSIRGNNKGEAEEAPSPIPVPKKTKLFIDKCEEERANASEMHNQWKNSLRYLYLLAANTYAQIIEDSVVPTVEDVSFTSKISGMGPEFLLTVQIVNSGNDVISMVKVIPKFNPKIYKISPDFITVPPMVSGYQYVAKFSVVSIDKDGKSDTINIIATSPTSPTPLCSNIVQVPVSQFPVE</sequence>
<dbReference type="Gene3D" id="2.130.10.10">
    <property type="entry name" value="YVTN repeat-like/Quinoprotein amine dehydrogenase"/>
    <property type="match status" value="1"/>
</dbReference>
<dbReference type="PANTHER" id="PTHR20870:SF0">
    <property type="entry name" value="BARDET-BIEDL SYNDROME 1 PROTEIN"/>
    <property type="match status" value="1"/>
</dbReference>
<dbReference type="Proteomes" id="UP001470230">
    <property type="component" value="Unassembled WGS sequence"/>
</dbReference>
<feature type="domain" description="Bardet-Biedl syndrome 1 N-terminal" evidence="1">
    <location>
        <begin position="9"/>
        <end position="256"/>
    </location>
</feature>
<dbReference type="InterPro" id="IPR056419">
    <property type="entry name" value="GAE_BBS1"/>
</dbReference>
<name>A0ABR2KIM8_9EUKA</name>
<dbReference type="SUPFAM" id="SSF50998">
    <property type="entry name" value="Quinoprotein alcohol dehydrogenase-like"/>
    <property type="match status" value="1"/>
</dbReference>
<evidence type="ECO:0000313" key="4">
    <source>
        <dbReference type="Proteomes" id="UP001470230"/>
    </source>
</evidence>